<dbReference type="CDD" id="cd08432">
    <property type="entry name" value="PBP2_GcdR_TrpI_HvrB_AmpR_like"/>
    <property type="match status" value="1"/>
</dbReference>
<keyword evidence="3" id="KW-0238">DNA-binding</keyword>
<dbReference type="AlphaFoldDB" id="A0A1I4SBG9"/>
<dbReference type="PROSITE" id="PS50931">
    <property type="entry name" value="HTH_LYSR"/>
    <property type="match status" value="1"/>
</dbReference>
<dbReference type="Gene3D" id="3.40.190.10">
    <property type="entry name" value="Periplasmic binding protein-like II"/>
    <property type="match status" value="2"/>
</dbReference>
<dbReference type="InterPro" id="IPR058163">
    <property type="entry name" value="LysR-type_TF_proteobact-type"/>
</dbReference>
<keyword evidence="2" id="KW-0805">Transcription regulation</keyword>
<gene>
    <name evidence="6" type="ORF">CXZ10_11910</name>
</gene>
<keyword evidence="7" id="KW-1185">Reference proteome</keyword>
<dbReference type="OrthoDB" id="9807765at2"/>
<dbReference type="GO" id="GO:0003700">
    <property type="term" value="F:DNA-binding transcription factor activity"/>
    <property type="evidence" value="ECO:0007669"/>
    <property type="project" value="InterPro"/>
</dbReference>
<sequence length="301" mass="33567">MKLGRQMPLNALRVFEAVARLMSFTRAGEELGMTQTAVSYQVKLLEGVLGELLFRRLPRRIELTEAGERLMPKVSEAFALLEEAMVTARAAANDQLTINTTATFAAHWLARRIGNFQLGAPHIAVRLITDTTLMEFNRDPGDVAIRAGRGGPGAWPGLVSHHVMDLDFAPMLSPSLLEWVKPLDTPRDLLKCKLIDPGDPWWRRWFDAAGVPDADLDGRPRNLFGSQALEASSAIAGHGVGILTPAFYREELASGRLIMPFDLVCSDGSGYWLIYPESRRNQPKIRAFRDWLLEDIEKHPL</sequence>
<dbReference type="InterPro" id="IPR036390">
    <property type="entry name" value="WH_DNA-bd_sf"/>
</dbReference>
<dbReference type="InterPro" id="IPR000847">
    <property type="entry name" value="LysR_HTH_N"/>
</dbReference>
<dbReference type="Gene3D" id="1.10.10.10">
    <property type="entry name" value="Winged helix-like DNA-binding domain superfamily/Winged helix DNA-binding domain"/>
    <property type="match status" value="1"/>
</dbReference>
<proteinExistence type="inferred from homology"/>
<dbReference type="GO" id="GO:0043565">
    <property type="term" value="F:sequence-specific DNA binding"/>
    <property type="evidence" value="ECO:0007669"/>
    <property type="project" value="TreeGrafter"/>
</dbReference>
<keyword evidence="4" id="KW-0804">Transcription</keyword>
<organism evidence="6 7">
    <name type="scientific">Pleomorphomonas diazotrophica</name>
    <dbReference type="NCBI Taxonomy" id="1166257"/>
    <lineage>
        <taxon>Bacteria</taxon>
        <taxon>Pseudomonadati</taxon>
        <taxon>Pseudomonadota</taxon>
        <taxon>Alphaproteobacteria</taxon>
        <taxon>Hyphomicrobiales</taxon>
        <taxon>Pleomorphomonadaceae</taxon>
        <taxon>Pleomorphomonas</taxon>
    </lineage>
</organism>
<dbReference type="FunFam" id="1.10.10.10:FF:000001">
    <property type="entry name" value="LysR family transcriptional regulator"/>
    <property type="match status" value="1"/>
</dbReference>
<evidence type="ECO:0000259" key="5">
    <source>
        <dbReference type="PROSITE" id="PS50931"/>
    </source>
</evidence>
<dbReference type="PANTHER" id="PTHR30537">
    <property type="entry name" value="HTH-TYPE TRANSCRIPTIONAL REGULATOR"/>
    <property type="match status" value="1"/>
</dbReference>
<evidence type="ECO:0000256" key="4">
    <source>
        <dbReference type="ARBA" id="ARBA00023163"/>
    </source>
</evidence>
<evidence type="ECO:0000256" key="2">
    <source>
        <dbReference type="ARBA" id="ARBA00023015"/>
    </source>
</evidence>
<dbReference type="GO" id="GO:0006351">
    <property type="term" value="P:DNA-templated transcription"/>
    <property type="evidence" value="ECO:0007669"/>
    <property type="project" value="TreeGrafter"/>
</dbReference>
<evidence type="ECO:0000313" key="6">
    <source>
        <dbReference type="EMBL" id="PKR88819.1"/>
    </source>
</evidence>
<protein>
    <submittedName>
        <fullName evidence="6">LysR family transcriptional regulator</fullName>
    </submittedName>
</protein>
<dbReference type="Pfam" id="PF00126">
    <property type="entry name" value="HTH_1"/>
    <property type="match status" value="1"/>
</dbReference>
<reference evidence="6 7" key="1">
    <citation type="submission" date="2017-12" db="EMBL/GenBank/DDBJ databases">
        <title>Anaerobic carbon monoxide metabolism by Pleomorphomonas carboxyditropha sp. nov., a new mesophilic hydrogenogenic carboxidotroph.</title>
        <authorList>
            <person name="Esquivel-Elizondo S."/>
            <person name="Krajmalnik-Brown R."/>
        </authorList>
    </citation>
    <scope>NUCLEOTIDE SEQUENCE [LARGE SCALE GENOMIC DNA]</scope>
    <source>
        <strain evidence="6 7">R5-392</strain>
    </source>
</reference>
<dbReference type="SUPFAM" id="SSF46785">
    <property type="entry name" value="Winged helix' DNA-binding domain"/>
    <property type="match status" value="1"/>
</dbReference>
<name>A0A1I4SBG9_9HYPH</name>
<dbReference type="SUPFAM" id="SSF53850">
    <property type="entry name" value="Periplasmic binding protein-like II"/>
    <property type="match status" value="1"/>
</dbReference>
<evidence type="ECO:0000256" key="3">
    <source>
        <dbReference type="ARBA" id="ARBA00023125"/>
    </source>
</evidence>
<evidence type="ECO:0000256" key="1">
    <source>
        <dbReference type="ARBA" id="ARBA00009437"/>
    </source>
</evidence>
<dbReference type="PRINTS" id="PR00039">
    <property type="entry name" value="HTHLYSR"/>
</dbReference>
<dbReference type="Pfam" id="PF03466">
    <property type="entry name" value="LysR_substrate"/>
    <property type="match status" value="1"/>
</dbReference>
<dbReference type="InterPro" id="IPR036388">
    <property type="entry name" value="WH-like_DNA-bd_sf"/>
</dbReference>
<comment type="caution">
    <text evidence="6">The sequence shown here is derived from an EMBL/GenBank/DDBJ whole genome shotgun (WGS) entry which is preliminary data.</text>
</comment>
<dbReference type="RefSeq" id="WP_101289538.1">
    <property type="nucleotide sequence ID" value="NZ_FOUQ01000003.1"/>
</dbReference>
<dbReference type="EMBL" id="PJNW01000009">
    <property type="protein sequence ID" value="PKR88819.1"/>
    <property type="molecule type" value="Genomic_DNA"/>
</dbReference>
<comment type="similarity">
    <text evidence="1">Belongs to the LysR transcriptional regulatory family.</text>
</comment>
<dbReference type="Proteomes" id="UP000233491">
    <property type="component" value="Unassembled WGS sequence"/>
</dbReference>
<accession>A0A1I4SBG9</accession>
<feature type="domain" description="HTH lysR-type" evidence="5">
    <location>
        <begin position="7"/>
        <end position="64"/>
    </location>
</feature>
<dbReference type="PANTHER" id="PTHR30537:SF26">
    <property type="entry name" value="GLYCINE CLEAVAGE SYSTEM TRANSCRIPTIONAL ACTIVATOR"/>
    <property type="match status" value="1"/>
</dbReference>
<evidence type="ECO:0000313" key="7">
    <source>
        <dbReference type="Proteomes" id="UP000233491"/>
    </source>
</evidence>
<dbReference type="InterPro" id="IPR005119">
    <property type="entry name" value="LysR_subst-bd"/>
</dbReference>